<protein>
    <submittedName>
        <fullName evidence="2">Uncharacterized protein</fullName>
    </submittedName>
</protein>
<name>A0A0S4JPH3_BODSA</name>
<gene>
    <name evidence="2" type="ORF">BSAL_38395</name>
</gene>
<reference evidence="3" key="1">
    <citation type="submission" date="2015-09" db="EMBL/GenBank/DDBJ databases">
        <authorList>
            <consortium name="Pathogen Informatics"/>
        </authorList>
    </citation>
    <scope>NUCLEOTIDE SEQUENCE [LARGE SCALE GENOMIC DNA]</scope>
    <source>
        <strain evidence="3">Lake Konstanz</strain>
    </source>
</reference>
<keyword evidence="3" id="KW-1185">Reference proteome</keyword>
<feature type="region of interest" description="Disordered" evidence="1">
    <location>
        <begin position="1"/>
        <end position="36"/>
    </location>
</feature>
<sequence>MPLLEPYKSPSVRRATMRPDPADCPVAGKRSHGRPIPRHVLAASPTKQFNTSTSLSGSQFKQFNTSTSLSGSQFPLTSTFTSDTLLSLKAFNRQKHRPDPDMHFAAGGGKSASNFGASVARASYSAPALPPRQSKFDWNQTIGRGSLSGVGTSVPALDRTNDWMSTRNLEFDRMDRPRTNLVERTHNAVREGRSVAPWASNTTASFSSTMQLASSAKDAVFTRQAFLLSRGQRQPLMSLA</sequence>
<dbReference type="Proteomes" id="UP000051952">
    <property type="component" value="Unassembled WGS sequence"/>
</dbReference>
<organism evidence="2 3">
    <name type="scientific">Bodo saltans</name>
    <name type="common">Flagellated protozoan</name>
    <dbReference type="NCBI Taxonomy" id="75058"/>
    <lineage>
        <taxon>Eukaryota</taxon>
        <taxon>Discoba</taxon>
        <taxon>Euglenozoa</taxon>
        <taxon>Kinetoplastea</taxon>
        <taxon>Metakinetoplastina</taxon>
        <taxon>Eubodonida</taxon>
        <taxon>Bodonidae</taxon>
        <taxon>Bodo</taxon>
    </lineage>
</organism>
<accession>A0A0S4JPH3</accession>
<evidence type="ECO:0000313" key="3">
    <source>
        <dbReference type="Proteomes" id="UP000051952"/>
    </source>
</evidence>
<evidence type="ECO:0000256" key="1">
    <source>
        <dbReference type="SAM" id="MobiDB-lite"/>
    </source>
</evidence>
<dbReference type="VEuPathDB" id="TriTrypDB:BSAL_38395"/>
<proteinExistence type="predicted"/>
<dbReference type="AlphaFoldDB" id="A0A0S4JPH3"/>
<dbReference type="EMBL" id="CYKH01002065">
    <property type="protein sequence ID" value="CUG92597.1"/>
    <property type="molecule type" value="Genomic_DNA"/>
</dbReference>
<evidence type="ECO:0000313" key="2">
    <source>
        <dbReference type="EMBL" id="CUG92597.1"/>
    </source>
</evidence>